<accession>A0A3L8P5H6</accession>
<organism evidence="1 2">
    <name type="scientific">Nocardioides mangrovicus</name>
    <dbReference type="NCBI Taxonomy" id="2478913"/>
    <lineage>
        <taxon>Bacteria</taxon>
        <taxon>Bacillati</taxon>
        <taxon>Actinomycetota</taxon>
        <taxon>Actinomycetes</taxon>
        <taxon>Propionibacteriales</taxon>
        <taxon>Nocardioidaceae</taxon>
        <taxon>Nocardioides</taxon>
    </lineage>
</organism>
<comment type="caution">
    <text evidence="1">The sequence shown here is derived from an EMBL/GenBank/DDBJ whole genome shotgun (WGS) entry which is preliminary data.</text>
</comment>
<gene>
    <name evidence="1" type="ORF">D9V37_09145</name>
</gene>
<protein>
    <submittedName>
        <fullName evidence="1">Uncharacterized protein</fullName>
    </submittedName>
</protein>
<dbReference type="AlphaFoldDB" id="A0A3L8P5H6"/>
<evidence type="ECO:0000313" key="2">
    <source>
        <dbReference type="Proteomes" id="UP000281708"/>
    </source>
</evidence>
<sequence>MAVHLYVDVDGVLNALAPTSDSGWESYESVVVRGYRIQWSPELVVRLNALAAREDTAMHWLTTWGADAPGALCPALGIDGRDWPVLGPVEHHIGGRSWGGLADGPWWKLEAIAQHLPDGVPAVWLDDDLRHDPDALAWVEQRGDVLGIAPALETGLTRAEVDQVERFVAGAG</sequence>
<dbReference type="RefSeq" id="WP_121805787.1">
    <property type="nucleotide sequence ID" value="NZ_RDBE01000006.1"/>
</dbReference>
<evidence type="ECO:0000313" key="1">
    <source>
        <dbReference type="EMBL" id="RLV50023.1"/>
    </source>
</evidence>
<name>A0A3L8P5H6_9ACTN</name>
<dbReference type="OrthoDB" id="5124141at2"/>
<dbReference type="Pfam" id="PF18143">
    <property type="entry name" value="HAD_SAK_2"/>
    <property type="match status" value="1"/>
</dbReference>
<dbReference type="Proteomes" id="UP000281708">
    <property type="component" value="Unassembled WGS sequence"/>
</dbReference>
<keyword evidence="2" id="KW-1185">Reference proteome</keyword>
<dbReference type="EMBL" id="RDBE01000006">
    <property type="protein sequence ID" value="RLV50023.1"/>
    <property type="molecule type" value="Genomic_DNA"/>
</dbReference>
<reference evidence="1 2" key="1">
    <citation type="submission" date="2018-10" db="EMBL/GenBank/DDBJ databases">
        <title>Marmoricola sp. 4Q3S-7 whole genome shotgun sequence.</title>
        <authorList>
            <person name="Li F."/>
        </authorList>
    </citation>
    <scope>NUCLEOTIDE SEQUENCE [LARGE SCALE GENOMIC DNA]</scope>
    <source>
        <strain evidence="1 2">4Q3S-7</strain>
    </source>
</reference>
<proteinExistence type="predicted"/>